<feature type="region of interest" description="Disordered" evidence="2">
    <location>
        <begin position="807"/>
        <end position="829"/>
    </location>
</feature>
<feature type="region of interest" description="Disordered" evidence="2">
    <location>
        <begin position="215"/>
        <end position="401"/>
    </location>
</feature>
<evidence type="ECO:0000259" key="3">
    <source>
        <dbReference type="PROSITE" id="PS50217"/>
    </source>
</evidence>
<proteinExistence type="predicted"/>
<dbReference type="InterPro" id="IPR046347">
    <property type="entry name" value="bZIP_sf"/>
</dbReference>
<dbReference type="EMBL" id="MCFL01000001">
    <property type="protein sequence ID" value="ORZ41606.1"/>
    <property type="molecule type" value="Genomic_DNA"/>
</dbReference>
<feature type="domain" description="BZIP" evidence="3">
    <location>
        <begin position="752"/>
        <end position="803"/>
    </location>
</feature>
<evidence type="ECO:0000256" key="1">
    <source>
        <dbReference type="SAM" id="Coils"/>
    </source>
</evidence>
<evidence type="ECO:0000256" key="2">
    <source>
        <dbReference type="SAM" id="MobiDB-lite"/>
    </source>
</evidence>
<feature type="compositionally biased region" description="Low complexity" evidence="2">
    <location>
        <begin position="21"/>
        <end position="32"/>
    </location>
</feature>
<sequence length="829" mass="87469">MPPSTPAPMSLVTMTVTTATTTTTTSANPTLTRVSNPAARLQGPVRPIPAGPVAAVGHLAPQSQPTEDAARLHHHLPHGLDNHDHHDGLDPDIDSHSDTAPAADAPHLATSHRASNSATPPLSPTPHPTDTLRPHSRQNSSQPLFDLPAHSSATRPPPSPDMTAVPAAKPARHPAILPLLDANSLHRTRSLEATLGQSQSRSALAGMPAVKFESQLSSQGLSPLPYSTRAKTRNGQFPPPSPTTPTSSAQFRSTRMRSGFPLESPLPKVPPPGAAASDEQVSSPTSPTNGQYPQDDDSHAHDQYPSSIPSSMYNEPLHRQRNSDADNNQSDDVDMRFPVSQRSPSPLPYAGPVEPAHTSSDLSSDHQQHYPMSPFAQPPGSSAFAQHPYTAAPTPVHRVPLTRHRSRGLESAMGDMELDTDMDVDSRHSTPAPEVGDHDNQDQDRDHQSPFGRHHDAYAMHHHQHFNTQLPVGYAHAHAHANDDMEHDHEAMDLMDLVPGPSTAHFASRTPFQRRGRQASSTLAFPPPTTTNSSSVRDLSTAPPTSSRSGSPTGSRTSGTHATSASAGGMPVLIPSTTKKSHTNCRSLPAVLEYPDYLIPIDAPIQSKRGGAPAAAAAAAATGRVTRARARNSAPATTSAGVVADTQVPTAHADRDGGSGSSSPAQPANPRKRKRVSAPSTAAASTTPSSSSASASASASAAALAFHAPPFPNVPATPAAAAPRAAAAATPASAYDDAHFDEDEAAMDLDGLDPREAKRIRNTISARRSRARKAAKIEFLERRVNDLESDADRLRADNDQLRELLVRHGIAVPPPPIAGGRGVDAMDEE</sequence>
<dbReference type="Gene3D" id="3.30.160.60">
    <property type="entry name" value="Classic Zinc Finger"/>
    <property type="match status" value="1"/>
</dbReference>
<accession>A0A1Y2I415</accession>
<feature type="compositionally biased region" description="Basic and acidic residues" evidence="2">
    <location>
        <begin position="78"/>
        <end position="97"/>
    </location>
</feature>
<feature type="region of interest" description="Disordered" evidence="2">
    <location>
        <begin position="76"/>
        <end position="169"/>
    </location>
</feature>
<feature type="compositionally biased region" description="Polar residues" evidence="2">
    <location>
        <begin position="279"/>
        <end position="292"/>
    </location>
</feature>
<feature type="coiled-coil region" evidence="1">
    <location>
        <begin position="770"/>
        <end position="804"/>
    </location>
</feature>
<comment type="caution">
    <text evidence="4">The sequence shown here is derived from an EMBL/GenBank/DDBJ whole genome shotgun (WGS) entry which is preliminary data.</text>
</comment>
<evidence type="ECO:0000313" key="5">
    <source>
        <dbReference type="Proteomes" id="UP000193411"/>
    </source>
</evidence>
<feature type="region of interest" description="Disordered" evidence="2">
    <location>
        <begin position="625"/>
        <end position="693"/>
    </location>
</feature>
<reference evidence="4 5" key="1">
    <citation type="submission" date="2016-07" db="EMBL/GenBank/DDBJ databases">
        <title>Pervasive Adenine N6-methylation of Active Genes in Fungi.</title>
        <authorList>
            <consortium name="DOE Joint Genome Institute"/>
            <person name="Mondo S.J."/>
            <person name="Dannebaum R.O."/>
            <person name="Kuo R.C."/>
            <person name="Labutti K."/>
            <person name="Haridas S."/>
            <person name="Kuo A."/>
            <person name="Salamov A."/>
            <person name="Ahrendt S.R."/>
            <person name="Lipzen A."/>
            <person name="Sullivan W."/>
            <person name="Andreopoulos W.B."/>
            <person name="Clum A."/>
            <person name="Lindquist E."/>
            <person name="Daum C."/>
            <person name="Ramamoorthy G.K."/>
            <person name="Gryganskyi A."/>
            <person name="Culley D."/>
            <person name="Magnuson J.K."/>
            <person name="James T.Y."/>
            <person name="O'Malley M.A."/>
            <person name="Stajich J.E."/>
            <person name="Spatafora J.W."/>
            <person name="Visel A."/>
            <person name="Grigoriev I.V."/>
        </authorList>
    </citation>
    <scope>NUCLEOTIDE SEQUENCE [LARGE SCALE GENOMIC DNA]</scope>
    <source>
        <strain evidence="4 5">PL171</strain>
    </source>
</reference>
<feature type="region of interest" description="Disordered" evidence="2">
    <location>
        <begin position="496"/>
        <end position="582"/>
    </location>
</feature>
<keyword evidence="5" id="KW-1185">Reference proteome</keyword>
<feature type="compositionally biased region" description="Low complexity" evidence="2">
    <location>
        <begin position="215"/>
        <end position="227"/>
    </location>
</feature>
<gene>
    <name evidence="4" type="ORF">BCR44DRAFT_1423162</name>
</gene>
<organism evidence="4 5">
    <name type="scientific">Catenaria anguillulae PL171</name>
    <dbReference type="NCBI Taxonomy" id="765915"/>
    <lineage>
        <taxon>Eukaryota</taxon>
        <taxon>Fungi</taxon>
        <taxon>Fungi incertae sedis</taxon>
        <taxon>Blastocladiomycota</taxon>
        <taxon>Blastocladiomycetes</taxon>
        <taxon>Blastocladiales</taxon>
        <taxon>Catenariaceae</taxon>
        <taxon>Catenaria</taxon>
    </lineage>
</organism>
<feature type="compositionally biased region" description="Polar residues" evidence="2">
    <location>
        <begin position="304"/>
        <end position="313"/>
    </location>
</feature>
<dbReference type="GO" id="GO:0003700">
    <property type="term" value="F:DNA-binding transcription factor activity"/>
    <property type="evidence" value="ECO:0007669"/>
    <property type="project" value="InterPro"/>
</dbReference>
<dbReference type="OrthoDB" id="5597822at2759"/>
<name>A0A1Y2I415_9FUNG</name>
<protein>
    <recommendedName>
        <fullName evidence="3">BZIP domain-containing protein</fullName>
    </recommendedName>
</protein>
<feature type="region of interest" description="Disordered" evidence="2">
    <location>
        <begin position="421"/>
        <end position="453"/>
    </location>
</feature>
<dbReference type="SMART" id="SM00338">
    <property type="entry name" value="BRLZ"/>
    <property type="match status" value="1"/>
</dbReference>
<keyword evidence="1" id="KW-0175">Coiled coil</keyword>
<feature type="compositionally biased region" description="Basic and acidic residues" evidence="2">
    <location>
        <begin position="435"/>
        <end position="453"/>
    </location>
</feature>
<dbReference type="SUPFAM" id="SSF57959">
    <property type="entry name" value="Leucine zipper domain"/>
    <property type="match status" value="1"/>
</dbReference>
<feature type="region of interest" description="Disordered" evidence="2">
    <location>
        <begin position="21"/>
        <end position="41"/>
    </location>
</feature>
<dbReference type="InterPro" id="IPR004827">
    <property type="entry name" value="bZIP"/>
</dbReference>
<dbReference type="Proteomes" id="UP000193411">
    <property type="component" value="Unassembled WGS sequence"/>
</dbReference>
<evidence type="ECO:0000313" key="4">
    <source>
        <dbReference type="EMBL" id="ORZ41606.1"/>
    </source>
</evidence>
<feature type="compositionally biased region" description="Low complexity" evidence="2">
    <location>
        <begin position="677"/>
        <end position="693"/>
    </location>
</feature>
<dbReference type="Pfam" id="PF07716">
    <property type="entry name" value="bZIP_2"/>
    <property type="match status" value="1"/>
</dbReference>
<dbReference type="PROSITE" id="PS50217">
    <property type="entry name" value="BZIP"/>
    <property type="match status" value="1"/>
</dbReference>
<dbReference type="AlphaFoldDB" id="A0A1Y2I415"/>
<dbReference type="PROSITE" id="PS00036">
    <property type="entry name" value="BZIP_BASIC"/>
    <property type="match status" value="1"/>
</dbReference>
<feature type="compositionally biased region" description="Low complexity" evidence="2">
    <location>
        <begin position="540"/>
        <end position="560"/>
    </location>
</feature>